<reference evidence="1 2" key="1">
    <citation type="submission" date="2017-02" db="EMBL/GenBank/DDBJ databases">
        <authorList>
            <person name="Peterson S.W."/>
        </authorList>
    </citation>
    <scope>NUCLEOTIDE SEQUENCE [LARGE SCALE GENOMIC DNA]</scope>
    <source>
        <strain evidence="1 2">S285</strain>
    </source>
</reference>
<keyword evidence="2" id="KW-1185">Reference proteome</keyword>
<name>A0A1W6MSD4_9HYPH</name>
<gene>
    <name evidence="1" type="ORF">B1812_04120</name>
</gene>
<dbReference type="Pfam" id="PF20126">
    <property type="entry name" value="TumE"/>
    <property type="match status" value="1"/>
</dbReference>
<protein>
    <submittedName>
        <fullName evidence="1">Uncharacterized protein</fullName>
    </submittedName>
</protein>
<dbReference type="RefSeq" id="WP_085770463.1">
    <property type="nucleotide sequence ID" value="NZ_AP027149.1"/>
</dbReference>
<dbReference type="InterPro" id="IPR045397">
    <property type="entry name" value="TumE-like"/>
</dbReference>
<dbReference type="KEGG" id="mbry:B1812_04120"/>
<evidence type="ECO:0000313" key="1">
    <source>
        <dbReference type="EMBL" id="ARN80399.1"/>
    </source>
</evidence>
<dbReference type="Proteomes" id="UP000193978">
    <property type="component" value="Chromosome"/>
</dbReference>
<proteinExistence type="predicted"/>
<dbReference type="OrthoDB" id="7451512at2"/>
<evidence type="ECO:0000313" key="2">
    <source>
        <dbReference type="Proteomes" id="UP000193978"/>
    </source>
</evidence>
<organism evidence="1 2">
    <name type="scientific">Methylocystis bryophila</name>
    <dbReference type="NCBI Taxonomy" id="655015"/>
    <lineage>
        <taxon>Bacteria</taxon>
        <taxon>Pseudomonadati</taxon>
        <taxon>Pseudomonadota</taxon>
        <taxon>Alphaproteobacteria</taxon>
        <taxon>Hyphomicrobiales</taxon>
        <taxon>Methylocystaceae</taxon>
        <taxon>Methylocystis</taxon>
    </lineage>
</organism>
<dbReference type="EMBL" id="CP019948">
    <property type="protein sequence ID" value="ARN80399.1"/>
    <property type="molecule type" value="Genomic_DNA"/>
</dbReference>
<dbReference type="STRING" id="655015.B1812_04120"/>
<accession>A0A1W6MSD4</accession>
<dbReference type="AlphaFoldDB" id="A0A1W6MSD4"/>
<sequence>MAEDEELELLLSFDGASFEAAEGYVVEFMARRTEPTPQRPHGLSYALVFRPEDGEPFVRFDNAHAADRPGGKFVKASAAHDHWHRTANDPGRPYVFTSAAQLLEDFLARSETRDG</sequence>